<dbReference type="OrthoDB" id="5222580at2"/>
<organism evidence="1 2">
    <name type="scientific">Stackebrandtia albiflava</name>
    <dbReference type="NCBI Taxonomy" id="406432"/>
    <lineage>
        <taxon>Bacteria</taxon>
        <taxon>Bacillati</taxon>
        <taxon>Actinomycetota</taxon>
        <taxon>Actinomycetes</taxon>
        <taxon>Glycomycetales</taxon>
        <taxon>Glycomycetaceae</taxon>
        <taxon>Stackebrandtia</taxon>
    </lineage>
</organism>
<accession>A0A562V3U8</accession>
<sequence>MTVYGSYFAPLAQQTLTVSAGDRPDSLQVTAPWRDTITVLCRICDLSRLPNVRWAHGWVDNPPEWRSQISHGALQVYRQWAADHLRECDQ</sequence>
<dbReference type="Proteomes" id="UP000321617">
    <property type="component" value="Unassembled WGS sequence"/>
</dbReference>
<keyword evidence="2" id="KW-1185">Reference proteome</keyword>
<dbReference type="RefSeq" id="WP_147139692.1">
    <property type="nucleotide sequence ID" value="NZ_BAABIJ010000002.1"/>
</dbReference>
<comment type="caution">
    <text evidence="1">The sequence shown here is derived from an EMBL/GenBank/DDBJ whole genome shotgun (WGS) entry which is preliminary data.</text>
</comment>
<protein>
    <submittedName>
        <fullName evidence="1">Uncharacterized protein</fullName>
    </submittedName>
</protein>
<proteinExistence type="predicted"/>
<evidence type="ECO:0000313" key="1">
    <source>
        <dbReference type="EMBL" id="TWJ12508.1"/>
    </source>
</evidence>
<name>A0A562V3U8_9ACTN</name>
<dbReference type="AlphaFoldDB" id="A0A562V3U8"/>
<reference evidence="1 2" key="1">
    <citation type="journal article" date="2013" name="Stand. Genomic Sci.">
        <title>Genomic Encyclopedia of Type Strains, Phase I: The one thousand microbial genomes (KMG-I) project.</title>
        <authorList>
            <person name="Kyrpides N.C."/>
            <person name="Woyke T."/>
            <person name="Eisen J.A."/>
            <person name="Garrity G."/>
            <person name="Lilburn T.G."/>
            <person name="Beck B.J."/>
            <person name="Whitman W.B."/>
            <person name="Hugenholtz P."/>
            <person name="Klenk H.P."/>
        </authorList>
    </citation>
    <scope>NUCLEOTIDE SEQUENCE [LARGE SCALE GENOMIC DNA]</scope>
    <source>
        <strain evidence="1 2">DSM 45044</strain>
    </source>
</reference>
<gene>
    <name evidence="1" type="ORF">LX16_3267</name>
</gene>
<dbReference type="EMBL" id="VLLL01000006">
    <property type="protein sequence ID" value="TWJ12508.1"/>
    <property type="molecule type" value="Genomic_DNA"/>
</dbReference>
<evidence type="ECO:0000313" key="2">
    <source>
        <dbReference type="Proteomes" id="UP000321617"/>
    </source>
</evidence>